<name>A0A814YUR2_ADIRI</name>
<comment type="caution">
    <text evidence="3">The sequence shown here is derived from an EMBL/GenBank/DDBJ whole genome shotgun (WGS) entry which is preliminary data.</text>
</comment>
<feature type="domain" description="CABIT" evidence="2">
    <location>
        <begin position="51"/>
        <end position="304"/>
    </location>
</feature>
<evidence type="ECO:0000313" key="4">
    <source>
        <dbReference type="Proteomes" id="UP000663828"/>
    </source>
</evidence>
<keyword evidence="4" id="KW-1185">Reference proteome</keyword>
<evidence type="ECO:0000313" key="3">
    <source>
        <dbReference type="EMBL" id="CAF1235978.1"/>
    </source>
</evidence>
<accession>A0A814YUR2</accession>
<dbReference type="Proteomes" id="UP000663828">
    <property type="component" value="Unassembled WGS sequence"/>
</dbReference>
<feature type="compositionally biased region" description="Low complexity" evidence="1">
    <location>
        <begin position="370"/>
        <end position="396"/>
    </location>
</feature>
<dbReference type="EMBL" id="CAJNOR010002021">
    <property type="protein sequence ID" value="CAF1235978.1"/>
    <property type="molecule type" value="Genomic_DNA"/>
</dbReference>
<organism evidence="3 4">
    <name type="scientific">Adineta ricciae</name>
    <name type="common">Rotifer</name>
    <dbReference type="NCBI Taxonomy" id="249248"/>
    <lineage>
        <taxon>Eukaryota</taxon>
        <taxon>Metazoa</taxon>
        <taxon>Spiralia</taxon>
        <taxon>Gnathifera</taxon>
        <taxon>Rotifera</taxon>
        <taxon>Eurotatoria</taxon>
        <taxon>Bdelloidea</taxon>
        <taxon>Adinetida</taxon>
        <taxon>Adinetidae</taxon>
        <taxon>Adineta</taxon>
    </lineage>
</organism>
<gene>
    <name evidence="3" type="ORF">XAT740_LOCUS25481</name>
</gene>
<evidence type="ECO:0000256" key="1">
    <source>
        <dbReference type="SAM" id="MobiDB-lite"/>
    </source>
</evidence>
<feature type="compositionally biased region" description="Polar residues" evidence="1">
    <location>
        <begin position="412"/>
        <end position="428"/>
    </location>
</feature>
<sequence length="513" mass="57680">MSFDWSSEPLTIQSIVKKFTLPVAIRSAPGFRGSSRPVILHSTLHSTFGHGRALKISQSSSNQHSSYRPIDSEIVAVPVKYPGYFECLPSSDNQKQIRVVPETSIRPIVERMQADHRSQAFYVASPMRAYTVETNEEGVTCRTWHQIEAHQIILFDQLIDVEYTPTMDDELTDEDYAFSWWFCFGKQVLNRNESALKCISSQQQVCYVPCSSTDEFNLIPVGQRGSSNVNKLQSIHNLIEQFPMPINIKLANLPNSYVYTDFVGSLQLRGTRSEEFAVCASLSSSNIFVISTSTPLKFVVASLSSRPTSQIRDILASCQIFVNSFDMQIRRIIVKSHPDTSTHRSRTRYPKNLTTNDERAKRSKRSHSVDQQAMTKDDQTATTTTADEGYRSSSSAARRRQNYRQQRAISVDLTNNNAEQSPRKQTLSTDDDSTYNSLVHLVRAKKETSPTSSSSPPALPKKPPNFPYPQAPISHEREQNPIGEIDSPNANGAILMDTTNELFLALSSDTRFT</sequence>
<protein>
    <recommendedName>
        <fullName evidence="2">CABIT domain-containing protein</fullName>
    </recommendedName>
</protein>
<evidence type="ECO:0000259" key="2">
    <source>
        <dbReference type="Pfam" id="PF12736"/>
    </source>
</evidence>
<dbReference type="InterPro" id="IPR025946">
    <property type="entry name" value="CABIT_dom"/>
</dbReference>
<dbReference type="Pfam" id="PF12736">
    <property type="entry name" value="CABIT"/>
    <property type="match status" value="1"/>
</dbReference>
<feature type="compositionally biased region" description="Pro residues" evidence="1">
    <location>
        <begin position="457"/>
        <end position="470"/>
    </location>
</feature>
<feature type="region of interest" description="Disordered" evidence="1">
    <location>
        <begin position="336"/>
        <end position="487"/>
    </location>
</feature>
<proteinExistence type="predicted"/>
<reference evidence="3" key="1">
    <citation type="submission" date="2021-02" db="EMBL/GenBank/DDBJ databases">
        <authorList>
            <person name="Nowell W R."/>
        </authorList>
    </citation>
    <scope>NUCLEOTIDE SEQUENCE</scope>
</reference>
<dbReference type="AlphaFoldDB" id="A0A814YUR2"/>